<sequence>MTGTARRRDLRVDAVRGVALVSMYLAHCAPSAGPGNVIELTEYATYPLFALLVGVGAQLGLRSRSSPWWVGPLVRGAVLLLVAHLLSQLITQVYIVLAFLGVLTFLAAPLARAASWVVAGIGAAALLLAPWLNGLATEWAPNQLGGVRAYNLVTFLVVGGPDFNGPYQVASMVFFAALGILATRHLLDGPALGVGLVCGALTAFGVLLYETDTLTMLPYHVTFQVLTFDGVLILAIFLVGVDLAGRLPQVVAPLAAIGSMSLSLYSLQILWLWYDVTEVHPGASDDSWLNVLILVGGSIAVAYLWRAVVRLEPWRRGPLEGPVAALVRLLTRKPVHA</sequence>
<keyword evidence="3" id="KW-1185">Reference proteome</keyword>
<evidence type="ECO:0008006" key="4">
    <source>
        <dbReference type="Google" id="ProtNLM"/>
    </source>
</evidence>
<keyword evidence="1" id="KW-1133">Transmembrane helix</keyword>
<feature type="transmembrane region" description="Helical" evidence="1">
    <location>
        <begin position="165"/>
        <end position="183"/>
    </location>
</feature>
<dbReference type="EMBL" id="JADKPN010000003">
    <property type="protein sequence ID" value="MBF4763090.1"/>
    <property type="molecule type" value="Genomic_DNA"/>
</dbReference>
<feature type="transmembrane region" description="Helical" evidence="1">
    <location>
        <begin position="221"/>
        <end position="243"/>
    </location>
</feature>
<feature type="transmembrane region" description="Helical" evidence="1">
    <location>
        <begin position="44"/>
        <end position="61"/>
    </location>
</feature>
<dbReference type="Proteomes" id="UP000640489">
    <property type="component" value="Unassembled WGS sequence"/>
</dbReference>
<feature type="transmembrane region" description="Helical" evidence="1">
    <location>
        <begin position="250"/>
        <end position="273"/>
    </location>
</feature>
<comment type="caution">
    <text evidence="2">The sequence shown here is derived from an EMBL/GenBank/DDBJ whole genome shotgun (WGS) entry which is preliminary data.</text>
</comment>
<feature type="transmembrane region" description="Helical" evidence="1">
    <location>
        <begin position="92"/>
        <end position="108"/>
    </location>
</feature>
<name>A0A930VFL9_9ACTN</name>
<evidence type="ECO:0000256" key="1">
    <source>
        <dbReference type="SAM" id="Phobius"/>
    </source>
</evidence>
<feature type="transmembrane region" description="Helical" evidence="1">
    <location>
        <begin position="113"/>
        <end position="132"/>
    </location>
</feature>
<organism evidence="2 3">
    <name type="scientific">Nocardioides islandensis</name>
    <dbReference type="NCBI Taxonomy" id="433663"/>
    <lineage>
        <taxon>Bacteria</taxon>
        <taxon>Bacillati</taxon>
        <taxon>Actinomycetota</taxon>
        <taxon>Actinomycetes</taxon>
        <taxon>Propionibacteriales</taxon>
        <taxon>Nocardioidaceae</taxon>
        <taxon>Nocardioides</taxon>
    </lineage>
</organism>
<evidence type="ECO:0000313" key="2">
    <source>
        <dbReference type="EMBL" id="MBF4763090.1"/>
    </source>
</evidence>
<protein>
    <recommendedName>
        <fullName evidence="4">DUF1624 domain-containing protein</fullName>
    </recommendedName>
</protein>
<feature type="transmembrane region" description="Helical" evidence="1">
    <location>
        <begin position="288"/>
        <end position="309"/>
    </location>
</feature>
<reference evidence="2" key="1">
    <citation type="submission" date="2020-11" db="EMBL/GenBank/DDBJ databases">
        <title>Nocardioides sp. nov., isolated from Soil of Cynanchum wilfordii Hemsley rhizosphere.</title>
        <authorList>
            <person name="Lee J.-S."/>
            <person name="Suh M.K."/>
            <person name="Kim J.-S."/>
        </authorList>
    </citation>
    <scope>NUCLEOTIDE SEQUENCE</scope>
    <source>
        <strain evidence="2">KCTC 19275</strain>
    </source>
</reference>
<dbReference type="AlphaFoldDB" id="A0A930VFL9"/>
<feature type="transmembrane region" description="Helical" evidence="1">
    <location>
        <begin position="190"/>
        <end position="209"/>
    </location>
</feature>
<accession>A0A930VFL9</accession>
<keyword evidence="1" id="KW-0812">Transmembrane</keyword>
<keyword evidence="1" id="KW-0472">Membrane</keyword>
<proteinExistence type="predicted"/>
<gene>
    <name evidence="2" type="ORF">ISU07_08115</name>
</gene>
<evidence type="ECO:0000313" key="3">
    <source>
        <dbReference type="Proteomes" id="UP000640489"/>
    </source>
</evidence>
<dbReference type="RefSeq" id="WP_194706271.1">
    <property type="nucleotide sequence ID" value="NZ_JADKPN010000003.1"/>
</dbReference>